<reference evidence="2" key="1">
    <citation type="journal article" date="2013" name="Environ. Microbiol.">
        <title>Microbiota from the distal guts of lean and obese adolescents exhibit partial functional redundancy besides clear differences in community structure.</title>
        <authorList>
            <person name="Ferrer M."/>
            <person name="Ruiz A."/>
            <person name="Lanza F."/>
            <person name="Haange S.B."/>
            <person name="Oberbach A."/>
            <person name="Till H."/>
            <person name="Bargiela R."/>
            <person name="Campoy C."/>
            <person name="Segura M.T."/>
            <person name="Richter M."/>
            <person name="von Bergen M."/>
            <person name="Seifert J."/>
            <person name="Suarez A."/>
        </authorList>
    </citation>
    <scope>NUCLEOTIDE SEQUENCE</scope>
</reference>
<dbReference type="AlphaFoldDB" id="K1RP97"/>
<feature type="domain" description="Serine-tRNA synthetase type1 N-terminal" evidence="1">
    <location>
        <begin position="5"/>
        <end position="46"/>
    </location>
</feature>
<organism evidence="2">
    <name type="scientific">human gut metagenome</name>
    <dbReference type="NCBI Taxonomy" id="408170"/>
    <lineage>
        <taxon>unclassified sequences</taxon>
        <taxon>metagenomes</taxon>
        <taxon>organismal metagenomes</taxon>
    </lineage>
</organism>
<proteinExistence type="predicted"/>
<dbReference type="EC" id="6.1.1.11" evidence="2"/>
<comment type="caution">
    <text evidence="2">The sequence shown here is derived from an EMBL/GenBank/DDBJ whole genome shotgun (WGS) entry which is preliminary data.</text>
</comment>
<accession>K1RP97</accession>
<dbReference type="EMBL" id="AJWZ01011412">
    <property type="protein sequence ID" value="EKC45344.1"/>
    <property type="molecule type" value="Genomic_DNA"/>
</dbReference>
<dbReference type="SUPFAM" id="SSF46589">
    <property type="entry name" value="tRNA-binding arm"/>
    <property type="match status" value="1"/>
</dbReference>
<name>K1RP97_9ZZZZ</name>
<sequence length="52" mass="6059">MEEVMIDIKFLRENPEVVKENIRKKYQDEKLPLVDEVIALDTESRKGKAGGR</sequence>
<dbReference type="InterPro" id="IPR010978">
    <property type="entry name" value="tRNA-bd_arm"/>
</dbReference>
<evidence type="ECO:0000313" key="2">
    <source>
        <dbReference type="EMBL" id="EKC45344.1"/>
    </source>
</evidence>
<keyword evidence="2" id="KW-0030">Aminoacyl-tRNA synthetase</keyword>
<dbReference type="Gene3D" id="1.10.287.40">
    <property type="entry name" value="Serine-tRNA synthetase, tRNA binding domain"/>
    <property type="match status" value="1"/>
</dbReference>
<dbReference type="InterPro" id="IPR015866">
    <property type="entry name" value="Ser-tRNA-synth_1_N"/>
</dbReference>
<dbReference type="GO" id="GO:0000166">
    <property type="term" value="F:nucleotide binding"/>
    <property type="evidence" value="ECO:0007669"/>
    <property type="project" value="InterPro"/>
</dbReference>
<dbReference type="InterPro" id="IPR042103">
    <property type="entry name" value="SerRS_1_N_sf"/>
</dbReference>
<protein>
    <submittedName>
        <fullName evidence="2">Protein containing Seryl-tRNA synthetase, class IIa</fullName>
        <ecNumber evidence="2">6.1.1.11</ecNumber>
    </submittedName>
</protein>
<dbReference type="GO" id="GO:0004828">
    <property type="term" value="F:serine-tRNA ligase activity"/>
    <property type="evidence" value="ECO:0007669"/>
    <property type="project" value="UniProtKB-EC"/>
</dbReference>
<evidence type="ECO:0000259" key="1">
    <source>
        <dbReference type="Pfam" id="PF02403"/>
    </source>
</evidence>
<gene>
    <name evidence="2" type="ORF">OBE_16936</name>
</gene>
<dbReference type="Pfam" id="PF02403">
    <property type="entry name" value="Seryl_tRNA_N"/>
    <property type="match status" value="1"/>
</dbReference>
<keyword evidence="2" id="KW-0436">Ligase</keyword>